<accession>X1TPP2</accession>
<dbReference type="EMBL" id="BARW01030557">
    <property type="protein sequence ID" value="GAJ07234.1"/>
    <property type="molecule type" value="Genomic_DNA"/>
</dbReference>
<keyword evidence="5" id="KW-0812">Transmembrane</keyword>
<evidence type="ECO:0000256" key="7">
    <source>
        <dbReference type="ARBA" id="ARBA00023136"/>
    </source>
</evidence>
<comment type="subcellular location">
    <subcellularLocation>
        <location evidence="1">Cell inner membrane</location>
        <topology evidence="1">Multi-pass membrane protein</topology>
    </subcellularLocation>
</comment>
<dbReference type="PANTHER" id="PTHR30012:SF0">
    <property type="entry name" value="TYPE II SECRETION SYSTEM PROTEIN F-RELATED"/>
    <property type="match status" value="1"/>
</dbReference>
<dbReference type="InterPro" id="IPR003004">
    <property type="entry name" value="GspF/PilC"/>
</dbReference>
<keyword evidence="6" id="KW-1133">Transmembrane helix</keyword>
<dbReference type="PANTHER" id="PTHR30012">
    <property type="entry name" value="GENERAL SECRETION PATHWAY PROTEIN"/>
    <property type="match status" value="1"/>
</dbReference>
<evidence type="ECO:0000256" key="8">
    <source>
        <dbReference type="SAM" id="MobiDB-lite"/>
    </source>
</evidence>
<evidence type="ECO:0000256" key="5">
    <source>
        <dbReference type="ARBA" id="ARBA00022692"/>
    </source>
</evidence>
<dbReference type="Pfam" id="PF00482">
    <property type="entry name" value="T2SSF"/>
    <property type="match status" value="1"/>
</dbReference>
<evidence type="ECO:0000256" key="1">
    <source>
        <dbReference type="ARBA" id="ARBA00004429"/>
    </source>
</evidence>
<feature type="non-terminal residue" evidence="10">
    <location>
        <position position="167"/>
    </location>
</feature>
<reference evidence="10" key="1">
    <citation type="journal article" date="2014" name="Front. Microbiol.">
        <title>High frequency of phylogenetically diverse reductive dehalogenase-homologous genes in deep subseafloor sedimentary metagenomes.</title>
        <authorList>
            <person name="Kawai M."/>
            <person name="Futagami T."/>
            <person name="Toyoda A."/>
            <person name="Takaki Y."/>
            <person name="Nishi S."/>
            <person name="Hori S."/>
            <person name="Arai W."/>
            <person name="Tsubouchi T."/>
            <person name="Morono Y."/>
            <person name="Uchiyama I."/>
            <person name="Ito T."/>
            <person name="Fujiyama A."/>
            <person name="Inagaki F."/>
            <person name="Takami H."/>
        </authorList>
    </citation>
    <scope>NUCLEOTIDE SEQUENCE</scope>
    <source>
        <strain evidence="10">Expedition CK06-06</strain>
    </source>
</reference>
<feature type="domain" description="Type II secretion system protein GspF" evidence="9">
    <location>
        <begin position="60"/>
        <end position="167"/>
    </location>
</feature>
<dbReference type="GO" id="GO:0005886">
    <property type="term" value="C:plasma membrane"/>
    <property type="evidence" value="ECO:0007669"/>
    <property type="project" value="UniProtKB-SubCell"/>
</dbReference>
<evidence type="ECO:0000256" key="4">
    <source>
        <dbReference type="ARBA" id="ARBA00022519"/>
    </source>
</evidence>
<evidence type="ECO:0000256" key="6">
    <source>
        <dbReference type="ARBA" id="ARBA00022989"/>
    </source>
</evidence>
<keyword evidence="4" id="KW-0997">Cell inner membrane</keyword>
<evidence type="ECO:0000256" key="2">
    <source>
        <dbReference type="ARBA" id="ARBA00005745"/>
    </source>
</evidence>
<dbReference type="Gene3D" id="1.20.81.30">
    <property type="entry name" value="Type II secretion system (T2SS), domain F"/>
    <property type="match status" value="1"/>
</dbReference>
<dbReference type="AlphaFoldDB" id="X1TPP2"/>
<sequence length="167" mass="18378">MFEDSSQNYKGAAAVAQQRQSPMPQSGGGRTTKGRQKSILEKIRDFRVEFAPSRKDILNFTNQLAVMVKAGISLTDCLESISQQTENRKFTAVITDLKDQIETGKSFSQALAEHGQTFGSLYVNMVASAEISGSLSEMLQKLAEYLDTEAETRSQVKSAMVYPIIIA</sequence>
<keyword evidence="3" id="KW-1003">Cell membrane</keyword>
<comment type="caution">
    <text evidence="10">The sequence shown here is derived from an EMBL/GenBank/DDBJ whole genome shotgun (WGS) entry which is preliminary data.</text>
</comment>
<feature type="region of interest" description="Disordered" evidence="8">
    <location>
        <begin position="1"/>
        <end position="36"/>
    </location>
</feature>
<evidence type="ECO:0000313" key="10">
    <source>
        <dbReference type="EMBL" id="GAJ07234.1"/>
    </source>
</evidence>
<keyword evidence="7" id="KW-0472">Membrane</keyword>
<name>X1TPP2_9ZZZZ</name>
<dbReference type="InterPro" id="IPR018076">
    <property type="entry name" value="T2SS_GspF_dom"/>
</dbReference>
<evidence type="ECO:0000256" key="3">
    <source>
        <dbReference type="ARBA" id="ARBA00022475"/>
    </source>
</evidence>
<comment type="similarity">
    <text evidence="2">Belongs to the GSP F family.</text>
</comment>
<dbReference type="FunFam" id="1.20.81.30:FF:000001">
    <property type="entry name" value="Type II secretion system protein F"/>
    <property type="match status" value="1"/>
</dbReference>
<evidence type="ECO:0000259" key="9">
    <source>
        <dbReference type="Pfam" id="PF00482"/>
    </source>
</evidence>
<gene>
    <name evidence="10" type="ORF">S12H4_48827</name>
</gene>
<organism evidence="10">
    <name type="scientific">marine sediment metagenome</name>
    <dbReference type="NCBI Taxonomy" id="412755"/>
    <lineage>
        <taxon>unclassified sequences</taxon>
        <taxon>metagenomes</taxon>
        <taxon>ecological metagenomes</taxon>
    </lineage>
</organism>
<proteinExistence type="inferred from homology"/>
<dbReference type="InterPro" id="IPR042094">
    <property type="entry name" value="T2SS_GspF_sf"/>
</dbReference>
<protein>
    <recommendedName>
        <fullName evidence="9">Type II secretion system protein GspF domain-containing protein</fullName>
    </recommendedName>
</protein>